<dbReference type="InterPro" id="IPR045051">
    <property type="entry name" value="SBT"/>
</dbReference>
<name>A0A699JY47_TANCI</name>
<dbReference type="SUPFAM" id="SSF52743">
    <property type="entry name" value="Subtilisin-like"/>
    <property type="match status" value="1"/>
</dbReference>
<dbReference type="InterPro" id="IPR036852">
    <property type="entry name" value="Peptidase_S8/S53_dom_sf"/>
</dbReference>
<dbReference type="Pfam" id="PF17766">
    <property type="entry name" value="fn3_6"/>
    <property type="match status" value="1"/>
</dbReference>
<dbReference type="Gene3D" id="3.50.30.30">
    <property type="match status" value="1"/>
</dbReference>
<dbReference type="AlphaFoldDB" id="A0A699JY47"/>
<comment type="caution">
    <text evidence="4">The sequence shown here is derived from an EMBL/GenBank/DDBJ whole genome shotgun (WGS) entry which is preliminary data.</text>
</comment>
<accession>A0A699JY47</accession>
<dbReference type="Gene3D" id="2.60.40.2310">
    <property type="match status" value="1"/>
</dbReference>
<comment type="similarity">
    <text evidence="1">Belongs to the peptidase S8 family.</text>
</comment>
<keyword evidence="4" id="KW-0378">Hydrolase</keyword>
<dbReference type="InterPro" id="IPR041469">
    <property type="entry name" value="Subtilisin-like_FN3"/>
</dbReference>
<feature type="domain" description="Subtilisin-like protease fibronectin type-III" evidence="3">
    <location>
        <begin position="188"/>
        <end position="282"/>
    </location>
</feature>
<dbReference type="GO" id="GO:0006508">
    <property type="term" value="P:proteolysis"/>
    <property type="evidence" value="ECO:0007669"/>
    <property type="project" value="UniProtKB-KW"/>
</dbReference>
<dbReference type="GO" id="GO:0004252">
    <property type="term" value="F:serine-type endopeptidase activity"/>
    <property type="evidence" value="ECO:0007669"/>
    <property type="project" value="InterPro"/>
</dbReference>
<evidence type="ECO:0000256" key="2">
    <source>
        <dbReference type="ARBA" id="ARBA00022729"/>
    </source>
</evidence>
<protein>
    <submittedName>
        <fullName evidence="4">Subtilisin-like protease SBT2.4</fullName>
    </submittedName>
</protein>
<dbReference type="EMBL" id="BKCJ010462645">
    <property type="protein sequence ID" value="GFA65385.1"/>
    <property type="molecule type" value="Genomic_DNA"/>
</dbReference>
<dbReference type="PANTHER" id="PTHR10795">
    <property type="entry name" value="PROPROTEIN CONVERTASE SUBTILISIN/KEXIN"/>
    <property type="match status" value="1"/>
</dbReference>
<reference evidence="4" key="1">
    <citation type="journal article" date="2019" name="Sci. Rep.">
        <title>Draft genome of Tanacetum cinerariifolium, the natural source of mosquito coil.</title>
        <authorList>
            <person name="Yamashiro T."/>
            <person name="Shiraishi A."/>
            <person name="Satake H."/>
            <person name="Nakayama K."/>
        </authorList>
    </citation>
    <scope>NUCLEOTIDE SEQUENCE</scope>
</reference>
<keyword evidence="2" id="KW-0732">Signal</keyword>
<gene>
    <name evidence="4" type="ORF">Tci_637357</name>
</gene>
<evidence type="ECO:0000256" key="1">
    <source>
        <dbReference type="ARBA" id="ARBA00011073"/>
    </source>
</evidence>
<feature type="non-terminal residue" evidence="4">
    <location>
        <position position="1"/>
    </location>
</feature>
<organism evidence="4">
    <name type="scientific">Tanacetum cinerariifolium</name>
    <name type="common">Dalmatian daisy</name>
    <name type="synonym">Chrysanthemum cinerariifolium</name>
    <dbReference type="NCBI Taxonomy" id="118510"/>
    <lineage>
        <taxon>Eukaryota</taxon>
        <taxon>Viridiplantae</taxon>
        <taxon>Streptophyta</taxon>
        <taxon>Embryophyta</taxon>
        <taxon>Tracheophyta</taxon>
        <taxon>Spermatophyta</taxon>
        <taxon>Magnoliopsida</taxon>
        <taxon>eudicotyledons</taxon>
        <taxon>Gunneridae</taxon>
        <taxon>Pentapetalae</taxon>
        <taxon>asterids</taxon>
        <taxon>campanulids</taxon>
        <taxon>Asterales</taxon>
        <taxon>Asteraceae</taxon>
        <taxon>Asteroideae</taxon>
        <taxon>Anthemideae</taxon>
        <taxon>Anthemidinae</taxon>
        <taxon>Tanacetum</taxon>
    </lineage>
</organism>
<evidence type="ECO:0000259" key="3">
    <source>
        <dbReference type="Pfam" id="PF17766"/>
    </source>
</evidence>
<evidence type="ECO:0000313" key="4">
    <source>
        <dbReference type="EMBL" id="GFA65385.1"/>
    </source>
</evidence>
<sequence>FLKGSSNPTAISNTARTLNFMGFVLIANPMYGDFLTEPLPFSIPGIKIPKTSYSKIILDYYEKQTERDSNGVVTAFRGRVAIGEGRLGNYNLKAPIVSRFSSRGPNFMDIKRNPTDLLKPDILAPGHQIWAAWSPMSVKLPILSGQSFGLMSGTNYMSFLCSLPNTDPEIIKTAIGEQCAHSFQAPSDLNIPSLTISALNGKQLVRRTVKNVADTAETYVCAVVPPNGVAVELNPPWFTIALEGTQELEVILKVTQVQDSFSYGEIVLTGNMKHIVRIPLSVLPASMPEI</sequence>
<dbReference type="Gene3D" id="3.40.50.200">
    <property type="entry name" value="Peptidase S8/S53 domain"/>
    <property type="match status" value="1"/>
</dbReference>
<proteinExistence type="inferred from homology"/>
<keyword evidence="4" id="KW-0645">Protease</keyword>